<dbReference type="InterPro" id="IPR036864">
    <property type="entry name" value="Zn2-C6_fun-type_DNA-bd_sf"/>
</dbReference>
<dbReference type="SUPFAM" id="SSF57701">
    <property type="entry name" value="Zn2/Cys6 DNA-binding domain"/>
    <property type="match status" value="2"/>
</dbReference>
<reference evidence="4" key="1">
    <citation type="journal article" date="2020" name="Stud. Mycol.">
        <title>101 Dothideomycetes genomes: a test case for predicting lifestyles and emergence of pathogens.</title>
        <authorList>
            <person name="Haridas S."/>
            <person name="Albert R."/>
            <person name="Binder M."/>
            <person name="Bloem J."/>
            <person name="Labutti K."/>
            <person name="Salamov A."/>
            <person name="Andreopoulos B."/>
            <person name="Baker S."/>
            <person name="Barry K."/>
            <person name="Bills G."/>
            <person name="Bluhm B."/>
            <person name="Cannon C."/>
            <person name="Castanera R."/>
            <person name="Culley D."/>
            <person name="Daum C."/>
            <person name="Ezra D."/>
            <person name="Gonzalez J."/>
            <person name="Henrissat B."/>
            <person name="Kuo A."/>
            <person name="Liang C."/>
            <person name="Lipzen A."/>
            <person name="Lutzoni F."/>
            <person name="Magnuson J."/>
            <person name="Mondo S."/>
            <person name="Nolan M."/>
            <person name="Ohm R."/>
            <person name="Pangilinan J."/>
            <person name="Park H.-J."/>
            <person name="Ramirez L."/>
            <person name="Alfaro M."/>
            <person name="Sun H."/>
            <person name="Tritt A."/>
            <person name="Yoshinaga Y."/>
            <person name="Zwiers L.-H."/>
            <person name="Turgeon B."/>
            <person name="Goodwin S."/>
            <person name="Spatafora J."/>
            <person name="Crous P."/>
            <person name="Grigoriev I."/>
        </authorList>
    </citation>
    <scope>NUCLEOTIDE SEQUENCE</scope>
    <source>
        <strain evidence="4">CBS 101060</strain>
    </source>
</reference>
<gene>
    <name evidence="4" type="ORF">M501DRAFT_533009</name>
</gene>
<organism evidence="4 5">
    <name type="scientific">Patellaria atrata CBS 101060</name>
    <dbReference type="NCBI Taxonomy" id="1346257"/>
    <lineage>
        <taxon>Eukaryota</taxon>
        <taxon>Fungi</taxon>
        <taxon>Dikarya</taxon>
        <taxon>Ascomycota</taxon>
        <taxon>Pezizomycotina</taxon>
        <taxon>Dothideomycetes</taxon>
        <taxon>Dothideomycetes incertae sedis</taxon>
        <taxon>Patellariales</taxon>
        <taxon>Patellariaceae</taxon>
        <taxon>Patellaria</taxon>
    </lineage>
</organism>
<dbReference type="GO" id="GO:0008270">
    <property type="term" value="F:zinc ion binding"/>
    <property type="evidence" value="ECO:0007669"/>
    <property type="project" value="InterPro"/>
</dbReference>
<dbReference type="PROSITE" id="PS50048">
    <property type="entry name" value="ZN2_CY6_FUNGAL_2"/>
    <property type="match status" value="1"/>
</dbReference>
<comment type="caution">
    <text evidence="4">The sequence shown here is derived from an EMBL/GenBank/DDBJ whole genome shotgun (WGS) entry which is preliminary data.</text>
</comment>
<feature type="domain" description="Zn(2)-C6 fungal-type" evidence="3">
    <location>
        <begin position="18"/>
        <end position="48"/>
    </location>
</feature>
<proteinExistence type="predicted"/>
<dbReference type="AlphaFoldDB" id="A0A9P4SED3"/>
<keyword evidence="5" id="KW-1185">Reference proteome</keyword>
<dbReference type="OrthoDB" id="5426982at2759"/>
<dbReference type="Proteomes" id="UP000799429">
    <property type="component" value="Unassembled WGS sequence"/>
</dbReference>
<dbReference type="GO" id="GO:0000981">
    <property type="term" value="F:DNA-binding transcription factor activity, RNA polymerase II-specific"/>
    <property type="evidence" value="ECO:0007669"/>
    <property type="project" value="InterPro"/>
</dbReference>
<evidence type="ECO:0000313" key="4">
    <source>
        <dbReference type="EMBL" id="KAF2841236.1"/>
    </source>
</evidence>
<dbReference type="PANTHER" id="PTHR35392:SF1">
    <property type="entry name" value="ZN(II)2CYS6 TRANSCRIPTION FACTOR (EUROFUNG)"/>
    <property type="match status" value="1"/>
</dbReference>
<dbReference type="CDD" id="cd00067">
    <property type="entry name" value="GAL4"/>
    <property type="match status" value="1"/>
</dbReference>
<evidence type="ECO:0000256" key="1">
    <source>
        <dbReference type="ARBA" id="ARBA00023242"/>
    </source>
</evidence>
<dbReference type="InterPro" id="IPR052973">
    <property type="entry name" value="Fungal_sec-metab_reg_TF"/>
</dbReference>
<protein>
    <recommendedName>
        <fullName evidence="3">Zn(2)-C6 fungal-type domain-containing protein</fullName>
    </recommendedName>
</protein>
<dbReference type="Pfam" id="PF00172">
    <property type="entry name" value="Zn_clus"/>
    <property type="match status" value="1"/>
</dbReference>
<evidence type="ECO:0000256" key="2">
    <source>
        <dbReference type="SAM" id="MobiDB-lite"/>
    </source>
</evidence>
<accession>A0A9P4SED3</accession>
<feature type="region of interest" description="Disordered" evidence="2">
    <location>
        <begin position="55"/>
        <end position="77"/>
    </location>
</feature>
<evidence type="ECO:0000259" key="3">
    <source>
        <dbReference type="PROSITE" id="PS50048"/>
    </source>
</evidence>
<evidence type="ECO:0000313" key="5">
    <source>
        <dbReference type="Proteomes" id="UP000799429"/>
    </source>
</evidence>
<dbReference type="PROSITE" id="PS00463">
    <property type="entry name" value="ZN2_CY6_FUNGAL_1"/>
    <property type="match status" value="1"/>
</dbReference>
<dbReference type="EMBL" id="MU006091">
    <property type="protein sequence ID" value="KAF2841236.1"/>
    <property type="molecule type" value="Genomic_DNA"/>
</dbReference>
<name>A0A9P4SED3_9PEZI</name>
<dbReference type="Gene3D" id="4.10.240.10">
    <property type="entry name" value="Zn(2)-C6 fungal-type DNA-binding domain"/>
    <property type="match status" value="1"/>
</dbReference>
<keyword evidence="1" id="KW-0539">Nucleus</keyword>
<sequence>MPGHTSAVRSGRVYKREACNNCSAAKRGCSREHPICSRCSRLSLSCHYQYENTQGNRSVRHGSTPPAGPRKSLASEKREKVHMIRIIGACLRCRIKKKECDAHLHCAHCSAFGNALSRSGHMCIREKLTALRYTELGRYLDTIQLFASNGMSTRA</sequence>
<dbReference type="PANTHER" id="PTHR35392">
    <property type="entry name" value="ZN(II)2CYS6 TRANSCRIPTION FACTOR (EUROFUNG)-RELATED-RELATED"/>
    <property type="match status" value="1"/>
</dbReference>
<dbReference type="SMART" id="SM00066">
    <property type="entry name" value="GAL4"/>
    <property type="match status" value="2"/>
</dbReference>
<dbReference type="InterPro" id="IPR001138">
    <property type="entry name" value="Zn2Cys6_DnaBD"/>
</dbReference>